<feature type="domain" description="Alpha-L-rhamnosidase C-terminal" evidence="7">
    <location>
        <begin position="780"/>
        <end position="857"/>
    </location>
</feature>
<dbReference type="Proteomes" id="UP000502248">
    <property type="component" value="Chromosome"/>
</dbReference>
<organism evidence="8 9">
    <name type="scientific">Cohnella herbarum</name>
    <dbReference type="NCBI Taxonomy" id="2728023"/>
    <lineage>
        <taxon>Bacteria</taxon>
        <taxon>Bacillati</taxon>
        <taxon>Bacillota</taxon>
        <taxon>Bacilli</taxon>
        <taxon>Bacillales</taxon>
        <taxon>Paenibacillaceae</taxon>
        <taxon>Cohnella</taxon>
    </lineage>
</organism>
<dbReference type="Pfam" id="PF25788">
    <property type="entry name" value="Ig_Rha78A_N"/>
    <property type="match status" value="1"/>
</dbReference>
<evidence type="ECO:0000259" key="5">
    <source>
        <dbReference type="Pfam" id="PF08531"/>
    </source>
</evidence>
<dbReference type="PIRSF" id="PIRSF010631">
    <property type="entry name" value="A-rhamnsds"/>
    <property type="match status" value="1"/>
</dbReference>
<dbReference type="PANTHER" id="PTHR33307">
    <property type="entry name" value="ALPHA-RHAMNOSIDASE (EUROFUNG)"/>
    <property type="match status" value="1"/>
</dbReference>
<feature type="domain" description="Alpha-L-rhamnosidase concanavalin-like" evidence="4">
    <location>
        <begin position="329"/>
        <end position="429"/>
    </location>
</feature>
<feature type="domain" description="Bacterial alpha-L-rhamnosidase N-terminal" evidence="5">
    <location>
        <begin position="152"/>
        <end position="319"/>
    </location>
</feature>
<dbReference type="SUPFAM" id="SSF48208">
    <property type="entry name" value="Six-hairpin glycosidases"/>
    <property type="match status" value="1"/>
</dbReference>
<name>A0A7Z2VSL1_9BACL</name>
<comment type="catalytic activity">
    <reaction evidence="1">
        <text>Hydrolysis of terminal non-reducing alpha-L-rhamnose residues in alpha-L-rhamnosides.</text>
        <dbReference type="EC" id="3.2.1.40"/>
    </reaction>
</comment>
<dbReference type="InterPro" id="IPR035396">
    <property type="entry name" value="Bac_rhamnosid6H"/>
</dbReference>
<sequence length="888" mass="99467">MLEVIELRCEYKINPVGLDVTNPRISWKLKSDERAVMQSAYEIEVAEEQDFHAVVWGSGKVISEQSVHVELDGLNVVSRKLYHYRIRVWSTSGDNSGWSETAYFETGILDNTEWRAEWIGVIKNEAELEGKPESPSERSPLLRKGFEVKGGVKQARVYASALGIYELEINGSRVGDSYFTPGWTSYKHRLQVQTYDVTHQLATGENAIGAMLGNGWYKGPLAWENHHCLYGNRQALFLELHISYADGTEQIVTTDASWRTGGSPILMSELYHGETYDARLEQPGWSSAGFDDDGWDEVAVIAQSNEVLIAQENETVKKIEEIKAIELIKTPLGETVIDFGQNMVGWVRFTVEGAAGREVEIHHAEVLDSEGNFYTENMRAAKQTIKYVLKGGEPETFEPRFTFQGFRYVRLVGFPEPIRLEDFTGVVLHSDMASTGRFECSDPLVNQLQHNIEWGLKGNFLDVPTDCPQRDERLGWTGDAQMFIRTAAYLKNVAPFFTKWNRDLAADQREDGGVPFVIPHVLNEDSHSSAAWGDAAVICPWTIYLCYGDKRILEEQYGSMKAWVEYIRRQGDNEYLWNTGFHFGDWLGLDSKPDTYVGATDRDYIATAFYAYSVSLLQKAAAVIGETEDASKYGELYEKIVAAFAEEFFTPSGRSSVPTQTAQVLGLTFGILDDKAKKRATAKLMELLEESKFHLTTGFVGTPYLNHALSDNGQNDAAYKLLLQQDYPSWLYPVTKGATTIWEHWDGIKEDGSFWSKDMNSFNHYAYGAIGDWLYRSVAGIDTDEQAAGYKRIVIRPRPGDGLTWADGRLDSMYGEIRSYWKKTDGGMELEVSVPANTTAEIHLPGADLASVKESGKSLDAAVGVVSSKQVEGSVALAVGSGQYKFSW</sequence>
<dbReference type="Gene3D" id="2.60.420.10">
    <property type="entry name" value="Maltose phosphorylase, domain 3"/>
    <property type="match status" value="1"/>
</dbReference>
<dbReference type="Gene3D" id="2.60.40.10">
    <property type="entry name" value="Immunoglobulins"/>
    <property type="match status" value="1"/>
</dbReference>
<dbReference type="GO" id="GO:0005975">
    <property type="term" value="P:carbohydrate metabolic process"/>
    <property type="evidence" value="ECO:0007669"/>
    <property type="project" value="InterPro"/>
</dbReference>
<dbReference type="InterPro" id="IPR016007">
    <property type="entry name" value="Alpha_rhamnosid"/>
</dbReference>
<proteinExistence type="predicted"/>
<gene>
    <name evidence="8" type="ORF">HH215_30200</name>
</gene>
<evidence type="ECO:0000313" key="9">
    <source>
        <dbReference type="Proteomes" id="UP000502248"/>
    </source>
</evidence>
<evidence type="ECO:0000256" key="3">
    <source>
        <dbReference type="ARBA" id="ARBA00022801"/>
    </source>
</evidence>
<protein>
    <recommendedName>
        <fullName evidence="2">alpha-L-rhamnosidase</fullName>
        <ecNumber evidence="2">3.2.1.40</ecNumber>
    </recommendedName>
</protein>
<evidence type="ECO:0000259" key="4">
    <source>
        <dbReference type="Pfam" id="PF05592"/>
    </source>
</evidence>
<dbReference type="InterPro" id="IPR035398">
    <property type="entry name" value="Bac_rhamnosid_C"/>
</dbReference>
<dbReference type="InterPro" id="IPR008902">
    <property type="entry name" value="Rhamnosid_concanavalin"/>
</dbReference>
<dbReference type="AlphaFoldDB" id="A0A7Z2VSL1"/>
<keyword evidence="3 8" id="KW-0378">Hydrolase</keyword>
<evidence type="ECO:0000259" key="7">
    <source>
        <dbReference type="Pfam" id="PF17390"/>
    </source>
</evidence>
<dbReference type="Gene3D" id="2.60.120.260">
    <property type="entry name" value="Galactose-binding domain-like"/>
    <property type="match status" value="2"/>
</dbReference>
<dbReference type="InterPro" id="IPR013737">
    <property type="entry name" value="Bac_rhamnosid_N"/>
</dbReference>
<dbReference type="Gene3D" id="1.50.10.10">
    <property type="match status" value="1"/>
</dbReference>
<dbReference type="Pfam" id="PF05592">
    <property type="entry name" value="Bac_rhamnosid"/>
    <property type="match status" value="1"/>
</dbReference>
<dbReference type="PANTHER" id="PTHR33307:SF6">
    <property type="entry name" value="ALPHA-RHAMNOSIDASE (EUROFUNG)-RELATED"/>
    <property type="match status" value="1"/>
</dbReference>
<evidence type="ECO:0000313" key="8">
    <source>
        <dbReference type="EMBL" id="QJD88419.1"/>
    </source>
</evidence>
<evidence type="ECO:0000256" key="1">
    <source>
        <dbReference type="ARBA" id="ARBA00001445"/>
    </source>
</evidence>
<feature type="domain" description="Alpha-L-rhamnosidase six-hairpin glycosidase" evidence="6">
    <location>
        <begin position="434"/>
        <end position="778"/>
    </location>
</feature>
<reference evidence="8 9" key="1">
    <citation type="submission" date="2020-04" db="EMBL/GenBank/DDBJ databases">
        <title>Genome sequencing of novel species.</title>
        <authorList>
            <person name="Heo J."/>
            <person name="Kim S.-J."/>
            <person name="Kim J.-S."/>
            <person name="Hong S.-B."/>
            <person name="Kwon S.-W."/>
        </authorList>
    </citation>
    <scope>NUCLEOTIDE SEQUENCE [LARGE SCALE GENOMIC DNA]</scope>
    <source>
        <strain evidence="8 9">MFER-1</strain>
    </source>
</reference>
<evidence type="ECO:0000256" key="2">
    <source>
        <dbReference type="ARBA" id="ARBA00012652"/>
    </source>
</evidence>
<accession>A0A7Z2VSL1</accession>
<keyword evidence="9" id="KW-1185">Reference proteome</keyword>
<dbReference type="GO" id="GO:0030596">
    <property type="term" value="F:alpha-L-rhamnosidase activity"/>
    <property type="evidence" value="ECO:0007669"/>
    <property type="project" value="UniProtKB-EC"/>
</dbReference>
<dbReference type="RefSeq" id="WP_169284652.1">
    <property type="nucleotide sequence ID" value="NZ_CP051680.1"/>
</dbReference>
<dbReference type="Pfam" id="PF08531">
    <property type="entry name" value="Bac_rhamnosid_N"/>
    <property type="match status" value="1"/>
</dbReference>
<dbReference type="KEGG" id="cheb:HH215_30200"/>
<evidence type="ECO:0000259" key="6">
    <source>
        <dbReference type="Pfam" id="PF17389"/>
    </source>
</evidence>
<dbReference type="Pfam" id="PF17389">
    <property type="entry name" value="Bac_rhamnosid6H"/>
    <property type="match status" value="1"/>
</dbReference>
<dbReference type="InterPro" id="IPR008928">
    <property type="entry name" value="6-hairpin_glycosidase_sf"/>
</dbReference>
<dbReference type="InterPro" id="IPR012341">
    <property type="entry name" value="6hp_glycosidase-like_sf"/>
</dbReference>
<dbReference type="EMBL" id="CP051680">
    <property type="protein sequence ID" value="QJD88419.1"/>
    <property type="molecule type" value="Genomic_DNA"/>
</dbReference>
<dbReference type="EC" id="3.2.1.40" evidence="2"/>
<dbReference type="Pfam" id="PF17390">
    <property type="entry name" value="Bac_rhamnosid_C"/>
    <property type="match status" value="1"/>
</dbReference>
<dbReference type="InterPro" id="IPR013783">
    <property type="entry name" value="Ig-like_fold"/>
</dbReference>